<accession>A0A6T8KKU6</accession>
<dbReference type="InterPro" id="IPR017871">
    <property type="entry name" value="ABC_transporter-like_CS"/>
</dbReference>
<dbReference type="GO" id="GO:0140359">
    <property type="term" value="F:ABC-type transporter activity"/>
    <property type="evidence" value="ECO:0007669"/>
    <property type="project" value="InterPro"/>
</dbReference>
<dbReference type="InterPro" id="IPR011527">
    <property type="entry name" value="ABC1_TM_dom"/>
</dbReference>
<dbReference type="SMART" id="SM00382">
    <property type="entry name" value="AAA"/>
    <property type="match status" value="2"/>
</dbReference>
<dbReference type="CDD" id="cd18603">
    <property type="entry name" value="ABC_6TM_MRP1_2_3_6_D2_like"/>
    <property type="match status" value="1"/>
</dbReference>
<feature type="transmembrane region" description="Helical" evidence="12">
    <location>
        <begin position="77"/>
        <end position="100"/>
    </location>
</feature>
<evidence type="ECO:0008006" key="17">
    <source>
        <dbReference type="Google" id="ProtNLM"/>
    </source>
</evidence>
<reference evidence="15" key="1">
    <citation type="submission" date="2021-01" db="EMBL/GenBank/DDBJ databases">
        <authorList>
            <person name="Corre E."/>
            <person name="Pelletier E."/>
            <person name="Niang G."/>
            <person name="Scheremetjew M."/>
            <person name="Finn R."/>
            <person name="Kale V."/>
            <person name="Holt S."/>
            <person name="Cochrane G."/>
            <person name="Meng A."/>
            <person name="Brown T."/>
            <person name="Cohen L."/>
        </authorList>
    </citation>
    <scope>NUCLEOTIDE SEQUENCE</scope>
    <source>
        <strain evidence="15">CCMP441</strain>
        <strain evidence="16">CCMP644</strain>
    </source>
</reference>
<feature type="transmembrane region" description="Helical" evidence="12">
    <location>
        <begin position="531"/>
        <end position="555"/>
    </location>
</feature>
<proteinExistence type="inferred from homology"/>
<feature type="transmembrane region" description="Helical" evidence="12">
    <location>
        <begin position="1124"/>
        <end position="1154"/>
    </location>
</feature>
<dbReference type="InterPro" id="IPR003439">
    <property type="entry name" value="ABC_transporter-like_ATP-bd"/>
</dbReference>
<evidence type="ECO:0000256" key="4">
    <source>
        <dbReference type="ARBA" id="ARBA00022554"/>
    </source>
</evidence>
<dbReference type="PROSITE" id="PS50893">
    <property type="entry name" value="ABC_TRANSPORTER_2"/>
    <property type="match status" value="2"/>
</dbReference>
<dbReference type="InterPro" id="IPR036640">
    <property type="entry name" value="ABC1_TM_sf"/>
</dbReference>
<feature type="domain" description="ABC transmembrane type-1" evidence="14">
    <location>
        <begin position="996"/>
        <end position="1284"/>
    </location>
</feature>
<dbReference type="CDD" id="cd03250">
    <property type="entry name" value="ABCC_MRP_domain1"/>
    <property type="match status" value="1"/>
</dbReference>
<dbReference type="Gene3D" id="1.20.1560.10">
    <property type="entry name" value="ABC transporter type 1, transmembrane domain"/>
    <property type="match status" value="2"/>
</dbReference>
<feature type="domain" description="ABC transmembrane type-1" evidence="14">
    <location>
        <begin position="314"/>
        <end position="593"/>
    </location>
</feature>
<evidence type="ECO:0000313" key="16">
    <source>
        <dbReference type="EMBL" id="CAD8953220.1"/>
    </source>
</evidence>
<evidence type="ECO:0000259" key="13">
    <source>
        <dbReference type="PROSITE" id="PS50893"/>
    </source>
</evidence>
<dbReference type="InterPro" id="IPR050173">
    <property type="entry name" value="ABC_transporter_C-like"/>
</dbReference>
<evidence type="ECO:0000256" key="12">
    <source>
        <dbReference type="SAM" id="Phobius"/>
    </source>
</evidence>
<evidence type="ECO:0000256" key="11">
    <source>
        <dbReference type="SAM" id="MobiDB-lite"/>
    </source>
</evidence>
<dbReference type="GO" id="GO:0005774">
    <property type="term" value="C:vacuolar membrane"/>
    <property type="evidence" value="ECO:0007669"/>
    <property type="project" value="UniProtKB-SubCell"/>
</dbReference>
<evidence type="ECO:0000256" key="3">
    <source>
        <dbReference type="ARBA" id="ARBA00022448"/>
    </source>
</evidence>
<dbReference type="Pfam" id="PF00005">
    <property type="entry name" value="ABC_tran"/>
    <property type="match status" value="2"/>
</dbReference>
<dbReference type="GO" id="GO:0000323">
    <property type="term" value="C:lytic vacuole"/>
    <property type="evidence" value="ECO:0007669"/>
    <property type="project" value="UniProtKB-ARBA"/>
</dbReference>
<evidence type="ECO:0000256" key="6">
    <source>
        <dbReference type="ARBA" id="ARBA00022737"/>
    </source>
</evidence>
<evidence type="ECO:0000256" key="9">
    <source>
        <dbReference type="ARBA" id="ARBA00022989"/>
    </source>
</evidence>
<dbReference type="PANTHER" id="PTHR24223">
    <property type="entry name" value="ATP-BINDING CASSETTE SUB-FAMILY C"/>
    <property type="match status" value="1"/>
</dbReference>
<dbReference type="InterPro" id="IPR003593">
    <property type="entry name" value="AAA+_ATPase"/>
</dbReference>
<feature type="transmembrane region" description="Helical" evidence="12">
    <location>
        <begin position="1040"/>
        <end position="1063"/>
    </location>
</feature>
<dbReference type="Pfam" id="PF00664">
    <property type="entry name" value="ABC_membrane"/>
    <property type="match status" value="2"/>
</dbReference>
<feature type="domain" description="ABC transporter" evidence="13">
    <location>
        <begin position="670"/>
        <end position="895"/>
    </location>
</feature>
<feature type="transmembrane region" description="Helical" evidence="12">
    <location>
        <begin position="320"/>
        <end position="340"/>
    </location>
</feature>
<keyword evidence="9 12" id="KW-1133">Transmembrane helix</keyword>
<gene>
    <name evidence="16" type="ORF">HAND00432_LOCUS7757</name>
    <name evidence="15" type="ORF">HAND1043_LOCUS10441</name>
</gene>
<dbReference type="InterPro" id="IPR044746">
    <property type="entry name" value="ABCC_6TM_D1"/>
</dbReference>
<keyword evidence="7" id="KW-0547">Nucleotide-binding</keyword>
<dbReference type="FunFam" id="3.40.50.300:FF:000997">
    <property type="entry name" value="Multidrug resistance-associated protein 1"/>
    <property type="match status" value="1"/>
</dbReference>
<feature type="domain" description="ABC transporter" evidence="13">
    <location>
        <begin position="1321"/>
        <end position="1555"/>
    </location>
</feature>
<evidence type="ECO:0000313" key="15">
    <source>
        <dbReference type="EMBL" id="CAD8743946.1"/>
    </source>
</evidence>
<evidence type="ECO:0000256" key="8">
    <source>
        <dbReference type="ARBA" id="ARBA00022840"/>
    </source>
</evidence>
<dbReference type="GO" id="GO:0005524">
    <property type="term" value="F:ATP binding"/>
    <property type="evidence" value="ECO:0007669"/>
    <property type="project" value="UniProtKB-KW"/>
</dbReference>
<dbReference type="FunFam" id="3.40.50.300:FF:000074">
    <property type="entry name" value="Multidrug resistance-associated protein 5 isoform 1"/>
    <property type="match status" value="1"/>
</dbReference>
<keyword evidence="3" id="KW-0813">Transport</keyword>
<keyword evidence="8" id="KW-0067">ATP-binding</keyword>
<feature type="transmembrane region" description="Helical" evidence="12">
    <location>
        <begin position="567"/>
        <end position="592"/>
    </location>
</feature>
<feature type="transmembrane region" description="Helical" evidence="12">
    <location>
        <begin position="32"/>
        <end position="56"/>
    </location>
</feature>
<dbReference type="SUPFAM" id="SSF52540">
    <property type="entry name" value="P-loop containing nucleoside triphosphate hydrolases"/>
    <property type="match status" value="2"/>
</dbReference>
<evidence type="ECO:0000256" key="10">
    <source>
        <dbReference type="ARBA" id="ARBA00023136"/>
    </source>
</evidence>
<dbReference type="Gene3D" id="3.40.50.300">
    <property type="entry name" value="P-loop containing nucleotide triphosphate hydrolases"/>
    <property type="match status" value="2"/>
</dbReference>
<protein>
    <recommendedName>
        <fullName evidence="17">ATP-dependent transporter ycf16</fullName>
    </recommendedName>
</protein>
<dbReference type="SUPFAM" id="SSF90123">
    <property type="entry name" value="ABC transporter transmembrane region"/>
    <property type="match status" value="2"/>
</dbReference>
<comment type="similarity">
    <text evidence="2">Belongs to the ABC transporter superfamily. ABCC family. Conjugate transporter (TC 3.A.1.208) subfamily.</text>
</comment>
<dbReference type="GO" id="GO:0016887">
    <property type="term" value="F:ATP hydrolysis activity"/>
    <property type="evidence" value="ECO:0007669"/>
    <property type="project" value="InterPro"/>
</dbReference>
<dbReference type="EMBL" id="HBFK01016957">
    <property type="protein sequence ID" value="CAD8743946.1"/>
    <property type="molecule type" value="Transcribed_RNA"/>
</dbReference>
<evidence type="ECO:0000256" key="1">
    <source>
        <dbReference type="ARBA" id="ARBA00004128"/>
    </source>
</evidence>
<dbReference type="PROSITE" id="PS00211">
    <property type="entry name" value="ABC_TRANSPORTER_1"/>
    <property type="match status" value="2"/>
</dbReference>
<keyword evidence="10 12" id="KW-0472">Membrane</keyword>
<feature type="region of interest" description="Disordered" evidence="11">
    <location>
        <begin position="893"/>
        <end position="967"/>
    </location>
</feature>
<keyword evidence="5 12" id="KW-0812">Transmembrane</keyword>
<dbReference type="InterPro" id="IPR027417">
    <property type="entry name" value="P-loop_NTPase"/>
</dbReference>
<feature type="compositionally biased region" description="Basic and acidic residues" evidence="11">
    <location>
        <begin position="949"/>
        <end position="959"/>
    </location>
</feature>
<evidence type="ECO:0000259" key="14">
    <source>
        <dbReference type="PROSITE" id="PS50929"/>
    </source>
</evidence>
<feature type="compositionally biased region" description="Low complexity" evidence="11">
    <location>
        <begin position="911"/>
        <end position="926"/>
    </location>
</feature>
<dbReference type="CDD" id="cd18579">
    <property type="entry name" value="ABC_6TM_ABCC_D1"/>
    <property type="match status" value="1"/>
</dbReference>
<dbReference type="PROSITE" id="PS50929">
    <property type="entry name" value="ABC_TM1F"/>
    <property type="match status" value="2"/>
</dbReference>
<dbReference type="CDD" id="cd03244">
    <property type="entry name" value="ABCC_MRP_domain2"/>
    <property type="match status" value="1"/>
</dbReference>
<organism evidence="15">
    <name type="scientific">Hemiselmis andersenii</name>
    <name type="common">Cryptophyte alga</name>
    <dbReference type="NCBI Taxonomy" id="464988"/>
    <lineage>
        <taxon>Eukaryota</taxon>
        <taxon>Cryptophyceae</taxon>
        <taxon>Cryptomonadales</taxon>
        <taxon>Hemiselmidaceae</taxon>
        <taxon>Hemiselmis</taxon>
    </lineage>
</organism>
<evidence type="ECO:0000256" key="2">
    <source>
        <dbReference type="ARBA" id="ARBA00009726"/>
    </source>
</evidence>
<comment type="subcellular location">
    <subcellularLocation>
        <location evidence="1">Vacuole membrane</location>
        <topology evidence="1">Multi-pass membrane protein</topology>
    </subcellularLocation>
</comment>
<dbReference type="FunFam" id="1.20.1560.10:FF:000020">
    <property type="entry name" value="ABC metal ion transporter"/>
    <property type="match status" value="1"/>
</dbReference>
<name>A0A6T8KKU6_HEMAN</name>
<keyword evidence="6" id="KW-0677">Repeat</keyword>
<dbReference type="FunFam" id="1.20.1560.10:FF:000010">
    <property type="entry name" value="Multidrug resistance-associated ABC transporter"/>
    <property type="match status" value="1"/>
</dbReference>
<sequence>MDGTAATGMNMSWCREGDLFSLMVRVEGQQRFGPSFCMMDGLFAPLVLVALAILGGHRVNEISRRESTKTYLNFDSFFDAAQFGLAVMGILFGASTLVMGSSRAEWMDGMVLAAKFGGTLGVLMIENKKDVLRGKNIKCFWIIDFLYTLMRIRFVLMLKAFGNVLDSELQHEGISFIISVTIMMTGMLQKPMAINTGSTAFSQLKETEMEDLSKLDAGTKKELDHIKQFQGRGEGAASWWSQMLFNWITELLVAGKQRQLDAVDLFPLLEKDTCFDSGVELSKYWNVQKAKLGTSEEPSLFKAIRGCWGRDFMIAGVWKLINDLVVFLGPLFLRALIQFVESGNDKPLEGAMLAVGIFGAKMVETIALGQYFQRGYRVGGQVRSGLVHLVYRKSFMLSSRGRQRYKLGEMVSLMSVDAQRLCGVAPYLHQFWSAPVQLFISVYLLYNTVGPSVFAGMLLMVLLIPVNTYIARKQTEIQRNIMKIKDERSNTMDEVLQGIRIIKYFAWEPSFVTKIGEIRQREVDLLWKNGLWGVASMFLWGGSPMLVALITFLTYSLTGNELKASVAFTALALFNVMRFPLNTLPMIINFIVEGRTALNRLCKYLLADEVDQKYYRNVGTPSQHEMARVSVSDKAIIIRDGRFSWARDAKEGADKPAPEKKAAKKKSMISRIFDKGEDDDGPPAEYVTILRDINLEVKPGELLTVCGPVGSGKSSLLGAILGDMKKEDGEVELHGRVSYVAQQTWITNATLKDNILFGAPFNQERYDEVIEVCALLPDFEMLPGGDQTEIGEKGINLSGGQKARVALARAVYQDADVYLLDDPLSAVDVHVSKILFEQCICGYLRGKTRVLVTHQVQYLPGSDRVAVVDQSRVVACGTYDEVVETQPHLIQAAAPKKAQKEAADEDKTDEGSSAGAASPAAAAAAKPAKKKPTLGGKRAVSRTTNSQDGDAKEAKKDGKTTTTETRSKGSVAVQVWKRYAECMGMAIAFYLVGSYVFSQCAQLASDWSLGLWSGDVSAYEANMEEFRANGGEEPARVDTALYLSAYGGLTILAIFTVTVRGFLCVLGSIRAAVVLHDTMLANVLRAPTKFFDTTPTGRVLNRFSTDQYTADNELRQTIQMMLMCLMRVACVGIVILWVTPAFVVCVIPMGFVYWKVQKFYRQSSREIKRLESVAKSPIFAEFSQTVTGVSTIRAFGKQDNFSQTCFRLNDGFSRAYYANNSANRWLAIRLEFIGNVAVGASALFAVVNAGDPSTAGLVGLSISYALEVTGVLNWLIRTFTQLESYMVAVERIDEYSRMETEAPTVIEDSRPGASWPQQGTLIFDDVWMRYREELDPALRGVSFTTKPGEKIGIVGRTGAGKSSLAVCLFRMTEIYKGEVRLDGVNAKTIGLHDLRSRMSIIPQDPVLFSGTVRKNLDPFDERSDFELWESLEKVHLKEFVKGQAEGLDYPIQEGGQNLSVGQRQLMSMGRALLRKAKVIVMDEATASVDMQTDEAIQETMRTEFKNTTVLTIAHRLATVMACDRVMVMGEGRVLEIGPPKELMEDEKSVFHVMTSDSHAVDEFLG</sequence>
<feature type="transmembrane region" description="Helical" evidence="12">
    <location>
        <begin position="452"/>
        <end position="470"/>
    </location>
</feature>
<feature type="transmembrane region" description="Helical" evidence="12">
    <location>
        <begin position="987"/>
        <end position="1005"/>
    </location>
</feature>
<evidence type="ECO:0000256" key="7">
    <source>
        <dbReference type="ARBA" id="ARBA00022741"/>
    </source>
</evidence>
<dbReference type="EMBL" id="HBFX01013005">
    <property type="protein sequence ID" value="CAD8953220.1"/>
    <property type="molecule type" value="Transcribed_RNA"/>
</dbReference>
<dbReference type="PANTHER" id="PTHR24223:SF443">
    <property type="entry name" value="MULTIDRUG-RESISTANCE LIKE PROTEIN 1, ISOFORM I"/>
    <property type="match status" value="1"/>
</dbReference>
<evidence type="ECO:0000256" key="5">
    <source>
        <dbReference type="ARBA" id="ARBA00022692"/>
    </source>
</evidence>
<keyword evidence="4" id="KW-0926">Vacuole</keyword>